<evidence type="ECO:0000313" key="1">
    <source>
        <dbReference type="EMBL" id="NHR05211.1"/>
    </source>
</evidence>
<proteinExistence type="predicted"/>
<organism evidence="1 2">
    <name type="scientific">Chromobacterium fluminis</name>
    <dbReference type="NCBI Taxonomy" id="3044269"/>
    <lineage>
        <taxon>Bacteria</taxon>
        <taxon>Pseudomonadati</taxon>
        <taxon>Pseudomonadota</taxon>
        <taxon>Betaproteobacteria</taxon>
        <taxon>Neisseriales</taxon>
        <taxon>Chromobacteriaceae</taxon>
        <taxon>Chromobacterium</taxon>
    </lineage>
</organism>
<protein>
    <submittedName>
        <fullName evidence="1">Uncharacterized protein</fullName>
    </submittedName>
</protein>
<keyword evidence="2" id="KW-1185">Reference proteome</keyword>
<dbReference type="RefSeq" id="WP_166451574.1">
    <property type="nucleotide sequence ID" value="NZ_JAAOMA010000009.1"/>
</dbReference>
<dbReference type="EMBL" id="JAAOMA010000009">
    <property type="protein sequence ID" value="NHR05211.1"/>
    <property type="molecule type" value="Genomic_DNA"/>
</dbReference>
<evidence type="ECO:0000313" key="2">
    <source>
        <dbReference type="Proteomes" id="UP001515641"/>
    </source>
</evidence>
<dbReference type="Proteomes" id="UP001515641">
    <property type="component" value="Unassembled WGS sequence"/>
</dbReference>
<comment type="caution">
    <text evidence="1">The sequence shown here is derived from an EMBL/GenBank/DDBJ whole genome shotgun (WGS) entry which is preliminary data.</text>
</comment>
<gene>
    <name evidence="1" type="ORF">HA052_08355</name>
</gene>
<accession>A0ABX0L6L3</accession>
<sequence length="52" mass="6294">MKRGDLALRHRRLLNAYAQARHQRLPWLKRKTRLPRATHAGWLARLRAWLRG</sequence>
<reference evidence="1 2" key="1">
    <citation type="submission" date="2020-03" db="EMBL/GenBank/DDBJ databases">
        <title>Draft genome sequence of environmentally isolated cultures.</title>
        <authorList>
            <person name="Wilson H.S."/>
            <person name="De Leon M.E."/>
        </authorList>
    </citation>
    <scope>NUCLEOTIDE SEQUENCE [LARGE SCALE GENOMIC DNA]</scope>
    <source>
        <strain evidence="1 2">HSC-31F16</strain>
    </source>
</reference>
<name>A0ABX0L6L3_9NEIS</name>